<evidence type="ECO:0000313" key="2">
    <source>
        <dbReference type="Proteomes" id="UP001234178"/>
    </source>
</evidence>
<dbReference type="EMBL" id="JAOYFB010000037">
    <property type="protein sequence ID" value="KAK4024405.1"/>
    <property type="molecule type" value="Genomic_DNA"/>
</dbReference>
<dbReference type="Pfam" id="PF13245">
    <property type="entry name" value="AAA_19"/>
    <property type="match status" value="1"/>
</dbReference>
<evidence type="ECO:0000313" key="1">
    <source>
        <dbReference type="EMBL" id="KAK4024405.1"/>
    </source>
</evidence>
<dbReference type="Proteomes" id="UP001234178">
    <property type="component" value="Unassembled WGS sequence"/>
</dbReference>
<evidence type="ECO:0008006" key="3">
    <source>
        <dbReference type="Google" id="ProtNLM"/>
    </source>
</evidence>
<proteinExistence type="predicted"/>
<name>A0ABR0AGZ5_9CRUS</name>
<comment type="caution">
    <text evidence="1">The sequence shown here is derived from an EMBL/GenBank/DDBJ whole genome shotgun (WGS) entry which is preliminary data.</text>
</comment>
<gene>
    <name evidence="1" type="ORF">OUZ56_009827</name>
</gene>
<keyword evidence="2" id="KW-1185">Reference proteome</keyword>
<sequence>MHGYEIQNPIHILVRSGPGTGKSFLTRCLNNAAQEMEMEYSLMCVAFTGSVSQSRRLPGYEVIKG</sequence>
<reference evidence="1 2" key="1">
    <citation type="journal article" date="2023" name="Nucleic Acids Res.">
        <title>The hologenome of Daphnia magna reveals possible DNA methylation and microbiome-mediated evolution of the host genome.</title>
        <authorList>
            <person name="Chaturvedi A."/>
            <person name="Li X."/>
            <person name="Dhandapani V."/>
            <person name="Marshall H."/>
            <person name="Kissane S."/>
            <person name="Cuenca-Cambronero M."/>
            <person name="Asole G."/>
            <person name="Calvet F."/>
            <person name="Ruiz-Romero M."/>
            <person name="Marangio P."/>
            <person name="Guigo R."/>
            <person name="Rago D."/>
            <person name="Mirbahai L."/>
            <person name="Eastwood N."/>
            <person name="Colbourne J.K."/>
            <person name="Zhou J."/>
            <person name="Mallon E."/>
            <person name="Orsini L."/>
        </authorList>
    </citation>
    <scope>NUCLEOTIDE SEQUENCE [LARGE SCALE GENOMIC DNA]</scope>
    <source>
        <strain evidence="1">LRV0_1</strain>
    </source>
</reference>
<accession>A0ABR0AGZ5</accession>
<organism evidence="1 2">
    <name type="scientific">Daphnia magna</name>
    <dbReference type="NCBI Taxonomy" id="35525"/>
    <lineage>
        <taxon>Eukaryota</taxon>
        <taxon>Metazoa</taxon>
        <taxon>Ecdysozoa</taxon>
        <taxon>Arthropoda</taxon>
        <taxon>Crustacea</taxon>
        <taxon>Branchiopoda</taxon>
        <taxon>Diplostraca</taxon>
        <taxon>Cladocera</taxon>
        <taxon>Anomopoda</taxon>
        <taxon>Daphniidae</taxon>
        <taxon>Daphnia</taxon>
    </lineage>
</organism>
<protein>
    <recommendedName>
        <fullName evidence="3">ATP-dependent DNA helicase</fullName>
    </recommendedName>
</protein>